<dbReference type="Proteomes" id="UP001497516">
    <property type="component" value="Chromosome 2"/>
</dbReference>
<dbReference type="SUPFAM" id="SSF48371">
    <property type="entry name" value="ARM repeat"/>
    <property type="match status" value="1"/>
</dbReference>
<dbReference type="PANTHER" id="PTHR13255:SF0">
    <property type="entry name" value="ATAXIN-10"/>
    <property type="match status" value="1"/>
</dbReference>
<name>A0AAV2D3U9_9ROSI</name>
<dbReference type="Gene3D" id="1.25.10.10">
    <property type="entry name" value="Leucine-rich Repeat Variant"/>
    <property type="match status" value="2"/>
</dbReference>
<dbReference type="AlphaFoldDB" id="A0AAV2D3U9"/>
<feature type="compositionally biased region" description="Polar residues" evidence="3">
    <location>
        <begin position="1"/>
        <end position="21"/>
    </location>
</feature>
<keyword evidence="6" id="KW-1185">Reference proteome</keyword>
<proteinExistence type="predicted"/>
<reference evidence="5 6" key="1">
    <citation type="submission" date="2024-04" db="EMBL/GenBank/DDBJ databases">
        <authorList>
            <person name="Fracassetti M."/>
        </authorList>
    </citation>
    <scope>NUCLEOTIDE SEQUENCE [LARGE SCALE GENOMIC DNA]</scope>
</reference>
<evidence type="ECO:0000256" key="3">
    <source>
        <dbReference type="SAM" id="MobiDB-lite"/>
    </source>
</evidence>
<evidence type="ECO:0000259" key="4">
    <source>
        <dbReference type="Pfam" id="PF09759"/>
    </source>
</evidence>
<evidence type="ECO:0000313" key="5">
    <source>
        <dbReference type="EMBL" id="CAL1366699.1"/>
    </source>
</evidence>
<sequence>MAASSSRSSTEQLPPSSQEQATDPRPSKLSPQHRLLLVPLLAAARSSNPEVALRVLTSWASSDSGLSNLVSDGNLLPDVLRFVQSLPPPEYLLLSLKLLRSLVAGETANQSAFIDFDGDGVVSAVLISVGLYPDPDPAIIGAGLQVLAVVSQAGEPHRLAIWDGFFPTLFLALARVRSREVSDPLCMILYTCCYRIPALFSQLLAEEGIAIVAEIVKTVSLVGYEGGDWFKRILSMICLDEGGQLNFLFLRLHRIRGPDADYKGKAVVADDDKFSSEQAYLLATVVEIFREGMKDARTASVDFALCVLGILDDSAAAAAYVHDHVSGGKCSHFPTGDASVDVLGYSLTILKHLCDSAASAEEEEDDVVSLLLSRGLMETLVGLLRPSAIRKGEATATTTTLCPYIGFRRDVVATVGSCAYRRKHVQDRIRKCDGILLVLQQCNVVVDDDDDDNPFLREWGIWAMRNLMEGNGENQQVVGELGIQGTVDVPDELWGGGVTVEVDRKSGRAWIVSASASGSTKIKLD</sequence>
<feature type="region of interest" description="Disordered" evidence="3">
    <location>
        <begin position="1"/>
        <end position="30"/>
    </location>
</feature>
<evidence type="ECO:0000256" key="2">
    <source>
        <dbReference type="ARBA" id="ARBA00023306"/>
    </source>
</evidence>
<evidence type="ECO:0000256" key="1">
    <source>
        <dbReference type="ARBA" id="ARBA00022618"/>
    </source>
</evidence>
<gene>
    <name evidence="5" type="ORF">LTRI10_LOCUS10757</name>
</gene>
<organism evidence="5 6">
    <name type="scientific">Linum trigynum</name>
    <dbReference type="NCBI Taxonomy" id="586398"/>
    <lineage>
        <taxon>Eukaryota</taxon>
        <taxon>Viridiplantae</taxon>
        <taxon>Streptophyta</taxon>
        <taxon>Embryophyta</taxon>
        <taxon>Tracheophyta</taxon>
        <taxon>Spermatophyta</taxon>
        <taxon>Magnoliopsida</taxon>
        <taxon>eudicotyledons</taxon>
        <taxon>Gunneridae</taxon>
        <taxon>Pentapetalae</taxon>
        <taxon>rosids</taxon>
        <taxon>fabids</taxon>
        <taxon>Malpighiales</taxon>
        <taxon>Linaceae</taxon>
        <taxon>Linum</taxon>
    </lineage>
</organism>
<feature type="domain" description="Ataxin-10" evidence="4">
    <location>
        <begin position="407"/>
        <end position="508"/>
    </location>
</feature>
<dbReference type="EMBL" id="OZ034815">
    <property type="protein sequence ID" value="CAL1366699.1"/>
    <property type="molecule type" value="Genomic_DNA"/>
</dbReference>
<dbReference type="GO" id="GO:0051301">
    <property type="term" value="P:cell division"/>
    <property type="evidence" value="ECO:0007669"/>
    <property type="project" value="UniProtKB-KW"/>
</dbReference>
<dbReference type="InterPro" id="IPR051374">
    <property type="entry name" value="Ataxin-10/CTR86_families"/>
</dbReference>
<dbReference type="GO" id="GO:0005829">
    <property type="term" value="C:cytosol"/>
    <property type="evidence" value="ECO:0007669"/>
    <property type="project" value="TreeGrafter"/>
</dbReference>
<protein>
    <recommendedName>
        <fullName evidence="4">Ataxin-10 domain-containing protein</fullName>
    </recommendedName>
</protein>
<dbReference type="InterPro" id="IPR011989">
    <property type="entry name" value="ARM-like"/>
</dbReference>
<dbReference type="InterPro" id="IPR019156">
    <property type="entry name" value="Ataxin-10_domain"/>
</dbReference>
<dbReference type="InterPro" id="IPR016024">
    <property type="entry name" value="ARM-type_fold"/>
</dbReference>
<keyword evidence="1" id="KW-0132">Cell division</keyword>
<dbReference type="PANTHER" id="PTHR13255">
    <property type="entry name" value="ATAXIN-10"/>
    <property type="match status" value="1"/>
</dbReference>
<accession>A0AAV2D3U9</accession>
<dbReference type="Pfam" id="PF09759">
    <property type="entry name" value="Atx10homo_assoc"/>
    <property type="match status" value="1"/>
</dbReference>
<keyword evidence="2" id="KW-0131">Cell cycle</keyword>
<evidence type="ECO:0000313" key="6">
    <source>
        <dbReference type="Proteomes" id="UP001497516"/>
    </source>
</evidence>